<proteinExistence type="inferred from homology"/>
<dbReference type="Pfam" id="PF25967">
    <property type="entry name" value="RND-MFP_C"/>
    <property type="match status" value="1"/>
</dbReference>
<keyword evidence="9" id="KW-1185">Reference proteome</keyword>
<accession>A0A1B1YRU4</accession>
<dbReference type="EMBL" id="CP014671">
    <property type="protein sequence ID" value="ANX03491.1"/>
    <property type="molecule type" value="Genomic_DNA"/>
</dbReference>
<dbReference type="Proteomes" id="UP000092952">
    <property type="component" value="Chromosome"/>
</dbReference>
<protein>
    <submittedName>
        <fullName evidence="8">Uncharacterized protein</fullName>
    </submittedName>
</protein>
<evidence type="ECO:0000256" key="1">
    <source>
        <dbReference type="ARBA" id="ARBA00004196"/>
    </source>
</evidence>
<evidence type="ECO:0000256" key="3">
    <source>
        <dbReference type="ARBA" id="ARBA00022448"/>
    </source>
</evidence>
<comment type="subcellular location">
    <subcellularLocation>
        <location evidence="1">Cell envelope</location>
    </subcellularLocation>
</comment>
<dbReference type="Gene3D" id="2.40.420.20">
    <property type="match status" value="1"/>
</dbReference>
<evidence type="ECO:0000259" key="7">
    <source>
        <dbReference type="Pfam" id="PF25967"/>
    </source>
</evidence>
<feature type="coiled-coil region" evidence="4">
    <location>
        <begin position="135"/>
        <end position="162"/>
    </location>
</feature>
<dbReference type="PROSITE" id="PS51257">
    <property type="entry name" value="PROKAR_LIPOPROTEIN"/>
    <property type="match status" value="1"/>
</dbReference>
<evidence type="ECO:0000256" key="2">
    <source>
        <dbReference type="ARBA" id="ARBA00009477"/>
    </source>
</evidence>
<feature type="domain" description="Multidrug resistance protein MdtA-like barrel-sandwich hybrid" evidence="5">
    <location>
        <begin position="57"/>
        <end position="190"/>
    </location>
</feature>
<dbReference type="SUPFAM" id="SSF111369">
    <property type="entry name" value="HlyD-like secretion proteins"/>
    <property type="match status" value="1"/>
</dbReference>
<dbReference type="Pfam" id="PF25917">
    <property type="entry name" value="BSH_RND"/>
    <property type="match status" value="1"/>
</dbReference>
<dbReference type="Gene3D" id="2.40.30.170">
    <property type="match status" value="1"/>
</dbReference>
<dbReference type="InterPro" id="IPR058792">
    <property type="entry name" value="Beta-barrel_RND_2"/>
</dbReference>
<dbReference type="OrthoDB" id="5730196at2"/>
<dbReference type="Gene3D" id="1.10.287.470">
    <property type="entry name" value="Helix hairpin bin"/>
    <property type="match status" value="1"/>
</dbReference>
<dbReference type="AlphaFoldDB" id="A0A1B1YRU4"/>
<keyword evidence="4" id="KW-0175">Coiled coil</keyword>
<dbReference type="PANTHER" id="PTHR30469">
    <property type="entry name" value="MULTIDRUG RESISTANCE PROTEIN MDTA"/>
    <property type="match status" value="1"/>
</dbReference>
<dbReference type="Pfam" id="PF25954">
    <property type="entry name" value="Beta-barrel_RND_2"/>
    <property type="match status" value="1"/>
</dbReference>
<evidence type="ECO:0000256" key="4">
    <source>
        <dbReference type="SAM" id="Coils"/>
    </source>
</evidence>
<evidence type="ECO:0000313" key="8">
    <source>
        <dbReference type="EMBL" id="ANX03491.1"/>
    </source>
</evidence>
<feature type="domain" description="CusB-like beta-barrel" evidence="6">
    <location>
        <begin position="207"/>
        <end position="274"/>
    </location>
</feature>
<keyword evidence="3" id="KW-0813">Transport</keyword>
<dbReference type="GO" id="GO:0015562">
    <property type="term" value="F:efflux transmembrane transporter activity"/>
    <property type="evidence" value="ECO:0007669"/>
    <property type="project" value="TreeGrafter"/>
</dbReference>
<dbReference type="InterPro" id="IPR058627">
    <property type="entry name" value="MdtA-like_C"/>
</dbReference>
<comment type="similarity">
    <text evidence="2">Belongs to the membrane fusion protein (MFP) (TC 8.A.1) family.</text>
</comment>
<dbReference type="STRING" id="1810504.PG2T_04325"/>
<gene>
    <name evidence="8" type="ORF">PG2T_04325</name>
</gene>
<organism evidence="8 9">
    <name type="scientific">Immundisolibacter cernigliae</name>
    <dbReference type="NCBI Taxonomy" id="1810504"/>
    <lineage>
        <taxon>Bacteria</taxon>
        <taxon>Pseudomonadati</taxon>
        <taxon>Pseudomonadota</taxon>
        <taxon>Gammaproteobacteria</taxon>
        <taxon>Immundisolibacterales</taxon>
        <taxon>Immundisolibacteraceae</taxon>
        <taxon>Immundisolibacter</taxon>
    </lineage>
</organism>
<dbReference type="InterPro" id="IPR058625">
    <property type="entry name" value="MdtA-like_BSH"/>
</dbReference>
<evidence type="ECO:0000259" key="5">
    <source>
        <dbReference type="Pfam" id="PF25917"/>
    </source>
</evidence>
<evidence type="ECO:0000259" key="6">
    <source>
        <dbReference type="Pfam" id="PF25954"/>
    </source>
</evidence>
<dbReference type="NCBIfam" id="TIGR01730">
    <property type="entry name" value="RND_mfp"/>
    <property type="match status" value="1"/>
</dbReference>
<sequence length="355" mass="37891">MGRPLLFVLLPLLLTACGDSTPSSASRSRDDLVMATASVSTVPRYYTAPGSVLADERVQLSSRISGFIRKLAVREGDAVREGQVVVEIDPSDVEGAVQRAAAARASAQADLADARVDVDKFTALTKTGAVPMDTLRKAEVRRQVAQARLAEAQAALETANAQRAYTSITSPVDGVVVGRLREAGDLATPGVPILEIEARNTLVFQTYVAESRVTQLDPAQPVRVKLDAAPQAYEGRLLRVVPSADPATRRYEVKVSLPIAAGLLPGMFGRAQFHVGEDQPLTVPQAALTERGGLSGVFRVAADGQVEFRWLRTRRQIDGRVEVTAGLVDGDRLVLNPPADLRDGDRLAVSTPAAQ</sequence>
<dbReference type="KEGG" id="gbi:PG2T_04325"/>
<dbReference type="Gene3D" id="2.40.50.100">
    <property type="match status" value="1"/>
</dbReference>
<dbReference type="InParanoid" id="A0A1B1YRU4"/>
<name>A0A1B1YRU4_9GAMM</name>
<dbReference type="InterPro" id="IPR006143">
    <property type="entry name" value="RND_pump_MFP"/>
</dbReference>
<feature type="domain" description="Multidrug resistance protein MdtA-like C-terminal permuted SH3" evidence="7">
    <location>
        <begin position="281"/>
        <end position="335"/>
    </location>
</feature>
<reference evidence="9" key="1">
    <citation type="submission" date="2016-03" db="EMBL/GenBank/DDBJ databases">
        <title>Complete genome sequence of Solimmundus cernigliae, representing a novel lineage of polycyclic aromatic hydrocarbon degraders within the Gammaproteobacteria.</title>
        <authorList>
            <person name="Singleton D.R."/>
            <person name="Dickey A.N."/>
            <person name="Scholl E.H."/>
            <person name="Wright F.A."/>
            <person name="Aitken M.D."/>
        </authorList>
    </citation>
    <scope>NUCLEOTIDE SEQUENCE [LARGE SCALE GENOMIC DNA]</scope>
    <source>
        <strain evidence="9">TR3.2</strain>
    </source>
</reference>
<dbReference type="GO" id="GO:1990281">
    <property type="term" value="C:efflux pump complex"/>
    <property type="evidence" value="ECO:0007669"/>
    <property type="project" value="TreeGrafter"/>
</dbReference>
<evidence type="ECO:0000313" key="9">
    <source>
        <dbReference type="Proteomes" id="UP000092952"/>
    </source>
</evidence>